<reference evidence="10" key="1">
    <citation type="submission" date="2011-12" db="EMBL/GenBank/DDBJ databases">
        <title>Complete genome sequence of Streptomyces cattleya strain DSM 46488.</title>
        <authorList>
            <person name="Ou H.-Y."/>
            <person name="Li P."/>
            <person name="Zhao C."/>
            <person name="O'Hagan D."/>
            <person name="Deng Z."/>
        </authorList>
    </citation>
    <scope>NUCLEOTIDE SEQUENCE [LARGE SCALE GENOMIC DNA]</scope>
    <source>
        <strain evidence="10">ATCC 35852 / DSM 46488 / JCM 4925 / NBRC 14057 / NRRL 8057</strain>
        <plasmid evidence="10">Plasmid pSCATT</plasmid>
    </source>
</reference>
<feature type="transmembrane region" description="Helical" evidence="7">
    <location>
        <begin position="149"/>
        <end position="170"/>
    </location>
</feature>
<feature type="domain" description="Major facilitator superfamily (MFS) profile" evidence="8">
    <location>
        <begin position="58"/>
        <end position="501"/>
    </location>
</feature>
<keyword evidence="2 7" id="KW-0812">Transmembrane</keyword>
<feature type="region of interest" description="Disordered" evidence="6">
    <location>
        <begin position="503"/>
        <end position="525"/>
    </location>
</feature>
<feature type="transmembrane region" description="Helical" evidence="7">
    <location>
        <begin position="316"/>
        <end position="341"/>
    </location>
</feature>
<dbReference type="InterPro" id="IPR036259">
    <property type="entry name" value="MFS_trans_sf"/>
</dbReference>
<evidence type="ECO:0000259" key="8">
    <source>
        <dbReference type="PROSITE" id="PS50850"/>
    </source>
</evidence>
<dbReference type="SUPFAM" id="SSF103473">
    <property type="entry name" value="MFS general substrate transporter"/>
    <property type="match status" value="1"/>
</dbReference>
<protein>
    <submittedName>
        <fullName evidence="9">Major facilitator superfamily MFS1</fullName>
    </submittedName>
</protein>
<feature type="transmembrane region" description="Helical" evidence="7">
    <location>
        <begin position="475"/>
        <end position="492"/>
    </location>
</feature>
<proteinExistence type="predicted"/>
<keyword evidence="3 7" id="KW-1133">Transmembrane helix</keyword>
<keyword evidence="9" id="KW-0614">Plasmid</keyword>
<gene>
    <name evidence="9" type="ordered locus">SCATT_p12250</name>
</gene>
<feature type="transmembrane region" description="Helical" evidence="7">
    <location>
        <begin position="212"/>
        <end position="232"/>
    </location>
</feature>
<feature type="region of interest" description="Disordered" evidence="6">
    <location>
        <begin position="1"/>
        <end position="49"/>
    </location>
</feature>
<feature type="transmembrane region" description="Helical" evidence="7">
    <location>
        <begin position="182"/>
        <end position="200"/>
    </location>
</feature>
<feature type="compositionally biased region" description="Low complexity" evidence="6">
    <location>
        <begin position="17"/>
        <end position="29"/>
    </location>
</feature>
<feature type="compositionally biased region" description="Low complexity" evidence="6">
    <location>
        <begin position="503"/>
        <end position="517"/>
    </location>
</feature>
<evidence type="ECO:0000256" key="2">
    <source>
        <dbReference type="ARBA" id="ARBA00022692"/>
    </source>
</evidence>
<evidence type="ECO:0000313" key="9">
    <source>
        <dbReference type="EMBL" id="AEW99418.1"/>
    </source>
</evidence>
<dbReference type="KEGG" id="scy:SCATT_p12250"/>
<name>G8XF76_STREN</name>
<evidence type="ECO:0000256" key="1">
    <source>
        <dbReference type="ARBA" id="ARBA00004651"/>
    </source>
</evidence>
<dbReference type="Proteomes" id="UP000007842">
    <property type="component" value="Plasmid pSCATT"/>
</dbReference>
<feature type="transmembrane region" description="Helical" evidence="7">
    <location>
        <begin position="124"/>
        <end position="143"/>
    </location>
</feature>
<accession>G8XF76</accession>
<dbReference type="GO" id="GO:0022857">
    <property type="term" value="F:transmembrane transporter activity"/>
    <property type="evidence" value="ECO:0007669"/>
    <property type="project" value="InterPro"/>
</dbReference>
<sequence>MPNLPWRGERERRDRVAAGAPRRPGDPAVSDPGGIPSATGAASGGDRAAPADRFDRGLVPPMVIGSILNPVNSSIIAVALVPIGAAFGAPPSRTAWLISALYLATALGQPVVGRLIDLFGPRRLFLISTSLVGLAGVAGTLAPDLATLVGARVLLGLGTCAGYPAAMSLLRGEARRTGHDSPNAVLTVLAAANQTVAVIGPPLGGLLIGVGGWRATFALNVPLAAAAWLLGAMRLPKRTGPRRTGTVSVVSQLDLPGVALFAAMLVTALLFLMDPRPAGWYLPVIAVAAGGAFALRELRASVPFIDLRVLAGNVPLLATYGRAVPAYVVSYCFLYGFTQWVEEGRGLTPSQTGLVQLPVFLTAIGVTTLTGRRSGVRGKLVAGAIAQLAACGLLLTLGAGSPVWLLLAVGLVSGIPQGLNSLALQNSVYHQADPERVGASSGLLRTFSYVGSMIASAATAAAFGDHAGTGGLHHLAWFMLGAGALFLLATLLDHGLRHVAPADASAGNGAGRRSGAQGRREHRGD</sequence>
<comment type="subcellular location">
    <subcellularLocation>
        <location evidence="1">Cell membrane</location>
        <topology evidence="1">Multi-pass membrane protein</topology>
    </subcellularLocation>
</comment>
<keyword evidence="4 7" id="KW-0472">Membrane</keyword>
<evidence type="ECO:0000256" key="6">
    <source>
        <dbReference type="SAM" id="MobiDB-lite"/>
    </source>
</evidence>
<dbReference type="Gene3D" id="1.20.1720.10">
    <property type="entry name" value="Multidrug resistance protein D"/>
    <property type="match status" value="1"/>
</dbReference>
<feature type="transmembrane region" description="Helical" evidence="7">
    <location>
        <begin position="278"/>
        <end position="295"/>
    </location>
</feature>
<evidence type="ECO:0000256" key="7">
    <source>
        <dbReference type="SAM" id="Phobius"/>
    </source>
</evidence>
<dbReference type="Pfam" id="PF07690">
    <property type="entry name" value="MFS_1"/>
    <property type="match status" value="1"/>
</dbReference>
<dbReference type="PANTHER" id="PTHR42718">
    <property type="entry name" value="MAJOR FACILITATOR SUPERFAMILY MULTIDRUG TRANSPORTER MFSC"/>
    <property type="match status" value="1"/>
</dbReference>
<evidence type="ECO:0000256" key="3">
    <source>
        <dbReference type="ARBA" id="ARBA00022989"/>
    </source>
</evidence>
<evidence type="ECO:0000256" key="5">
    <source>
        <dbReference type="ARBA" id="ARBA00023251"/>
    </source>
</evidence>
<dbReference type="InterPro" id="IPR020846">
    <property type="entry name" value="MFS_dom"/>
</dbReference>
<dbReference type="GO" id="GO:0005886">
    <property type="term" value="C:plasma membrane"/>
    <property type="evidence" value="ECO:0007669"/>
    <property type="project" value="UniProtKB-SubCell"/>
</dbReference>
<dbReference type="GO" id="GO:0046677">
    <property type="term" value="P:response to antibiotic"/>
    <property type="evidence" value="ECO:0007669"/>
    <property type="project" value="UniProtKB-KW"/>
</dbReference>
<dbReference type="PANTHER" id="PTHR42718:SF39">
    <property type="entry name" value="ACTINORHODIN TRANSPORTER-RELATED"/>
    <property type="match status" value="1"/>
</dbReference>
<evidence type="ECO:0000256" key="4">
    <source>
        <dbReference type="ARBA" id="ARBA00023136"/>
    </source>
</evidence>
<dbReference type="InterPro" id="IPR011701">
    <property type="entry name" value="MFS"/>
</dbReference>
<dbReference type="HOGENOM" id="CLU_000960_28_3_11"/>
<keyword evidence="10" id="KW-1185">Reference proteome</keyword>
<feature type="transmembrane region" description="Helical" evidence="7">
    <location>
        <begin position="253"/>
        <end position="272"/>
    </location>
</feature>
<geneLocation type="plasmid" evidence="9 10">
    <name>pSCATT</name>
</geneLocation>
<feature type="compositionally biased region" description="Basic and acidic residues" evidence="6">
    <location>
        <begin position="7"/>
        <end position="16"/>
    </location>
</feature>
<dbReference type="PROSITE" id="PS50850">
    <property type="entry name" value="MFS"/>
    <property type="match status" value="1"/>
</dbReference>
<feature type="transmembrane region" description="Helical" evidence="7">
    <location>
        <begin position="94"/>
        <end position="112"/>
    </location>
</feature>
<evidence type="ECO:0000313" key="10">
    <source>
        <dbReference type="Proteomes" id="UP000007842"/>
    </source>
</evidence>
<dbReference type="AlphaFoldDB" id="G8XF76"/>
<dbReference type="EMBL" id="CP003229">
    <property type="protein sequence ID" value="AEW99418.1"/>
    <property type="molecule type" value="Genomic_DNA"/>
</dbReference>
<keyword evidence="5" id="KW-0046">Antibiotic resistance</keyword>
<dbReference type="PATRIC" id="fig|1003195.29.peg.7023"/>
<feature type="transmembrane region" description="Helical" evidence="7">
    <location>
        <begin position="353"/>
        <end position="371"/>
    </location>
</feature>
<organism evidence="9 10">
    <name type="scientific">Streptantibioticus cattleyicolor (strain ATCC 35852 / DSM 46488 / JCM 4925 / NBRC 14057 / NRRL 8057)</name>
    <name type="common">Streptomyces cattleya</name>
    <dbReference type="NCBI Taxonomy" id="1003195"/>
    <lineage>
        <taxon>Bacteria</taxon>
        <taxon>Bacillati</taxon>
        <taxon>Actinomycetota</taxon>
        <taxon>Actinomycetes</taxon>
        <taxon>Kitasatosporales</taxon>
        <taxon>Streptomycetaceae</taxon>
        <taxon>Streptantibioticus</taxon>
    </lineage>
</organism>
<dbReference type="Gene3D" id="1.20.1250.20">
    <property type="entry name" value="MFS general substrate transporter like domains"/>
    <property type="match status" value="1"/>
</dbReference>
<feature type="transmembrane region" description="Helical" evidence="7">
    <location>
        <begin position="63"/>
        <end position="88"/>
    </location>
</feature>